<feature type="compositionally biased region" description="Pro residues" evidence="2">
    <location>
        <begin position="417"/>
        <end position="436"/>
    </location>
</feature>
<feature type="region of interest" description="Disordered" evidence="2">
    <location>
        <begin position="334"/>
        <end position="449"/>
    </location>
</feature>
<protein>
    <recommendedName>
        <fullName evidence="3">BAR domain-containing protein</fullName>
    </recommendedName>
</protein>
<comment type="caution">
    <text evidence="4">The sequence shown here is derived from an EMBL/GenBank/DDBJ whole genome shotgun (WGS) entry which is preliminary data.</text>
</comment>
<dbReference type="InterPro" id="IPR004148">
    <property type="entry name" value="BAR_dom"/>
</dbReference>
<accession>A0A8H3FCB3</accession>
<dbReference type="CDD" id="cd07593">
    <property type="entry name" value="BAR_MUG137_fungi"/>
    <property type="match status" value="1"/>
</dbReference>
<evidence type="ECO:0000313" key="4">
    <source>
        <dbReference type="EMBL" id="CAF9922662.1"/>
    </source>
</evidence>
<dbReference type="Proteomes" id="UP000664521">
    <property type="component" value="Unassembled WGS sequence"/>
</dbReference>
<dbReference type="Gene3D" id="1.20.1270.60">
    <property type="entry name" value="Arfaptin homology (AH) domain/BAR domain"/>
    <property type="match status" value="1"/>
</dbReference>
<sequence length="449" mass="50860">MNVNKKLDRFKQWAGERMGGEVKTNVSDDFKSLEVEMTLRHEGMERLQKSMTAYVKTLSKRNEGDDKEKTLPVSYLGSTMLHHGEDFENDSEFGQCLISMGRTNERIGRIQESYVANATTSWLESLERSLAQMKEYQAARKKLENRRLAYDASLAKMQKAKKEDFRVEEELRAQKAKYEETSEDVYRRMQDIKEAEADSIADLGAFMDAELNYYDRCRDVLLQLRRDWPASQNEGTDRDSRGNPRSRSNTAHTYADRYSAMEDEASMPLPDIRPSIRSTRTASNNMLSESPRRETQTYDNDFRPPPVGRSTTFEGPTQLRDMSPIGTARMSRVPSENINMRAQRSQLRPLQRVTSGNDTFNDPYDDHSFTNNGIDRPWEVGSQRSASPAPSQGSAAPSRTASYSTLSSSLPSSKKQAPPPPPSRAKKPPPPPPPPMKRSALSTNNVSYA</sequence>
<proteinExistence type="predicted"/>
<dbReference type="PROSITE" id="PS51021">
    <property type="entry name" value="BAR"/>
    <property type="match status" value="1"/>
</dbReference>
<evidence type="ECO:0000256" key="2">
    <source>
        <dbReference type="SAM" id="MobiDB-lite"/>
    </source>
</evidence>
<dbReference type="GO" id="GO:0005737">
    <property type="term" value="C:cytoplasm"/>
    <property type="evidence" value="ECO:0007669"/>
    <property type="project" value="InterPro"/>
</dbReference>
<keyword evidence="1" id="KW-0175">Coiled coil</keyword>
<feature type="compositionally biased region" description="Polar residues" evidence="2">
    <location>
        <begin position="334"/>
        <end position="360"/>
    </location>
</feature>
<feature type="domain" description="BAR" evidence="3">
    <location>
        <begin position="15"/>
        <end position="237"/>
    </location>
</feature>
<feature type="compositionally biased region" description="Basic and acidic residues" evidence="2">
    <location>
        <begin position="290"/>
        <end position="302"/>
    </location>
</feature>
<organism evidence="4 5">
    <name type="scientific">Heterodermia speciosa</name>
    <dbReference type="NCBI Taxonomy" id="116794"/>
    <lineage>
        <taxon>Eukaryota</taxon>
        <taxon>Fungi</taxon>
        <taxon>Dikarya</taxon>
        <taxon>Ascomycota</taxon>
        <taxon>Pezizomycotina</taxon>
        <taxon>Lecanoromycetes</taxon>
        <taxon>OSLEUM clade</taxon>
        <taxon>Lecanoromycetidae</taxon>
        <taxon>Caliciales</taxon>
        <taxon>Physciaceae</taxon>
        <taxon>Heterodermia</taxon>
    </lineage>
</organism>
<feature type="compositionally biased region" description="Polar residues" evidence="2">
    <location>
        <begin position="243"/>
        <end position="252"/>
    </location>
</feature>
<name>A0A8H3FCB3_9LECA</name>
<dbReference type="EMBL" id="CAJPDS010000031">
    <property type="protein sequence ID" value="CAF9922662.1"/>
    <property type="molecule type" value="Genomic_DNA"/>
</dbReference>
<dbReference type="SMART" id="SM00721">
    <property type="entry name" value="BAR"/>
    <property type="match status" value="1"/>
</dbReference>
<reference evidence="4" key="1">
    <citation type="submission" date="2021-03" db="EMBL/GenBank/DDBJ databases">
        <authorList>
            <person name="Tagirdzhanova G."/>
        </authorList>
    </citation>
    <scope>NUCLEOTIDE SEQUENCE</scope>
</reference>
<dbReference type="OrthoDB" id="14167at2759"/>
<dbReference type="SUPFAM" id="SSF103657">
    <property type="entry name" value="BAR/IMD domain-like"/>
    <property type="match status" value="1"/>
</dbReference>
<dbReference type="Pfam" id="PF03114">
    <property type="entry name" value="BAR"/>
    <property type="match status" value="1"/>
</dbReference>
<keyword evidence="5" id="KW-1185">Reference proteome</keyword>
<evidence type="ECO:0000259" key="3">
    <source>
        <dbReference type="PROSITE" id="PS51021"/>
    </source>
</evidence>
<feature type="compositionally biased region" description="Polar residues" evidence="2">
    <location>
        <begin position="276"/>
        <end position="288"/>
    </location>
</feature>
<dbReference type="InterPro" id="IPR027267">
    <property type="entry name" value="AH/BAR_dom_sf"/>
</dbReference>
<evidence type="ECO:0000313" key="5">
    <source>
        <dbReference type="Proteomes" id="UP000664521"/>
    </source>
</evidence>
<feature type="coiled-coil region" evidence="1">
    <location>
        <begin position="126"/>
        <end position="188"/>
    </location>
</feature>
<feature type="compositionally biased region" description="Low complexity" evidence="2">
    <location>
        <begin position="381"/>
        <end position="416"/>
    </location>
</feature>
<dbReference type="AlphaFoldDB" id="A0A8H3FCB3"/>
<feature type="region of interest" description="Disordered" evidence="2">
    <location>
        <begin position="230"/>
        <end position="322"/>
    </location>
</feature>
<evidence type="ECO:0000256" key="1">
    <source>
        <dbReference type="SAM" id="Coils"/>
    </source>
</evidence>
<gene>
    <name evidence="4" type="ORF">HETSPECPRED_005115</name>
</gene>